<feature type="transmembrane region" description="Helical" evidence="5">
    <location>
        <begin position="35"/>
        <end position="58"/>
    </location>
</feature>
<dbReference type="PANTHER" id="PTHR46641:SF2">
    <property type="entry name" value="FMRFAMIDE RECEPTOR"/>
    <property type="match status" value="1"/>
</dbReference>
<dbReference type="InterPro" id="IPR017452">
    <property type="entry name" value="GPCR_Rhodpsn_7TM"/>
</dbReference>
<dbReference type="EMBL" id="NEDP02003664">
    <property type="protein sequence ID" value="OWF48137.1"/>
    <property type="molecule type" value="Genomic_DNA"/>
</dbReference>
<feature type="domain" description="G-protein coupled receptors family 1 profile" evidence="6">
    <location>
        <begin position="50"/>
        <end position="296"/>
    </location>
</feature>
<evidence type="ECO:0000313" key="7">
    <source>
        <dbReference type="EMBL" id="OWF48137.1"/>
    </source>
</evidence>
<dbReference type="AlphaFoldDB" id="A0A210QHD5"/>
<evidence type="ECO:0000256" key="4">
    <source>
        <dbReference type="ARBA" id="ARBA00023136"/>
    </source>
</evidence>
<dbReference type="Pfam" id="PF00001">
    <property type="entry name" value="7tm_1"/>
    <property type="match status" value="1"/>
</dbReference>
<feature type="transmembrane region" description="Helical" evidence="5">
    <location>
        <begin position="280"/>
        <end position="303"/>
    </location>
</feature>
<dbReference type="PRINTS" id="PR00237">
    <property type="entry name" value="GPCRRHODOPSN"/>
</dbReference>
<evidence type="ECO:0000256" key="5">
    <source>
        <dbReference type="SAM" id="Phobius"/>
    </source>
</evidence>
<dbReference type="PROSITE" id="PS50262">
    <property type="entry name" value="G_PROTEIN_RECEP_F1_2"/>
    <property type="match status" value="1"/>
</dbReference>
<dbReference type="Proteomes" id="UP000242188">
    <property type="component" value="Unassembled WGS sequence"/>
</dbReference>
<name>A0A210QHD5_MIZYE</name>
<feature type="transmembrane region" description="Helical" evidence="5">
    <location>
        <begin position="193"/>
        <end position="215"/>
    </location>
</feature>
<comment type="caution">
    <text evidence="7">The sequence shown here is derived from an EMBL/GenBank/DDBJ whole genome shotgun (WGS) entry which is preliminary data.</text>
</comment>
<dbReference type="SUPFAM" id="SSF81321">
    <property type="entry name" value="Family A G protein-coupled receptor-like"/>
    <property type="match status" value="1"/>
</dbReference>
<protein>
    <submittedName>
        <fullName evidence="7">G-protein coupled receptor 183</fullName>
    </submittedName>
</protein>
<accession>A0A210QHD5</accession>
<comment type="subcellular location">
    <subcellularLocation>
        <location evidence="1">Membrane</location>
    </subcellularLocation>
</comment>
<keyword evidence="4 5" id="KW-0472">Membrane</keyword>
<dbReference type="GO" id="GO:0016020">
    <property type="term" value="C:membrane"/>
    <property type="evidence" value="ECO:0007669"/>
    <property type="project" value="UniProtKB-SubCell"/>
</dbReference>
<feature type="transmembrane region" description="Helical" evidence="5">
    <location>
        <begin position="114"/>
        <end position="132"/>
    </location>
</feature>
<evidence type="ECO:0000256" key="3">
    <source>
        <dbReference type="ARBA" id="ARBA00022989"/>
    </source>
</evidence>
<keyword evidence="3 5" id="KW-1133">Transmembrane helix</keyword>
<organism evidence="7 8">
    <name type="scientific">Mizuhopecten yessoensis</name>
    <name type="common">Japanese scallop</name>
    <name type="synonym">Patinopecten yessoensis</name>
    <dbReference type="NCBI Taxonomy" id="6573"/>
    <lineage>
        <taxon>Eukaryota</taxon>
        <taxon>Metazoa</taxon>
        <taxon>Spiralia</taxon>
        <taxon>Lophotrochozoa</taxon>
        <taxon>Mollusca</taxon>
        <taxon>Bivalvia</taxon>
        <taxon>Autobranchia</taxon>
        <taxon>Pteriomorphia</taxon>
        <taxon>Pectinida</taxon>
        <taxon>Pectinoidea</taxon>
        <taxon>Pectinidae</taxon>
        <taxon>Mizuhopecten</taxon>
    </lineage>
</organism>
<proteinExistence type="predicted"/>
<dbReference type="OrthoDB" id="9990906at2759"/>
<evidence type="ECO:0000259" key="6">
    <source>
        <dbReference type="PROSITE" id="PS50262"/>
    </source>
</evidence>
<keyword evidence="7" id="KW-0675">Receptor</keyword>
<feature type="transmembrane region" description="Helical" evidence="5">
    <location>
        <begin position="153"/>
        <end position="173"/>
    </location>
</feature>
<sequence length="353" mass="40516">MCDVDETELTTRNRSSVDFTILVRRLRHCKMQEEVLISFIPIIILIGTISNVLCILVFRRKKLRNQSIGFYLIAYAVINLMNLYLSYGMSWLSLVADMTHFENYTDWGCRIWEFVYRIVAYSGIWILVSALVDRYISICHPSIAERMCQVFMAKIALVLVFTGICVISVHAMWSYELMRGTCVPIQEDLLSVIWRWMSASCYVFIPLFTLLLLNLATTIEMCSLSRRRTSRVPTDLTYTVLVLSSVYLLLAVPATVVNIIDNSISVRHYDNDTLMYNLGIGRFISDLLSCLNPVIMFFICVLFSKTFRAEFLVGLFKIFGVKGQQGLIITTELSNGRHRTQLCIEESSDETLL</sequence>
<dbReference type="Gene3D" id="1.20.1070.10">
    <property type="entry name" value="Rhodopsin 7-helix transmembrane proteins"/>
    <property type="match status" value="1"/>
</dbReference>
<evidence type="ECO:0000256" key="1">
    <source>
        <dbReference type="ARBA" id="ARBA00004370"/>
    </source>
</evidence>
<dbReference type="PANTHER" id="PTHR46641">
    <property type="entry name" value="FMRFAMIDE RECEPTOR-RELATED"/>
    <property type="match status" value="1"/>
</dbReference>
<reference evidence="7 8" key="1">
    <citation type="journal article" date="2017" name="Nat. Ecol. Evol.">
        <title>Scallop genome provides insights into evolution of bilaterian karyotype and development.</title>
        <authorList>
            <person name="Wang S."/>
            <person name="Zhang J."/>
            <person name="Jiao W."/>
            <person name="Li J."/>
            <person name="Xun X."/>
            <person name="Sun Y."/>
            <person name="Guo X."/>
            <person name="Huan P."/>
            <person name="Dong B."/>
            <person name="Zhang L."/>
            <person name="Hu X."/>
            <person name="Sun X."/>
            <person name="Wang J."/>
            <person name="Zhao C."/>
            <person name="Wang Y."/>
            <person name="Wang D."/>
            <person name="Huang X."/>
            <person name="Wang R."/>
            <person name="Lv J."/>
            <person name="Li Y."/>
            <person name="Zhang Z."/>
            <person name="Liu B."/>
            <person name="Lu W."/>
            <person name="Hui Y."/>
            <person name="Liang J."/>
            <person name="Zhou Z."/>
            <person name="Hou R."/>
            <person name="Li X."/>
            <person name="Liu Y."/>
            <person name="Li H."/>
            <person name="Ning X."/>
            <person name="Lin Y."/>
            <person name="Zhao L."/>
            <person name="Xing Q."/>
            <person name="Dou J."/>
            <person name="Li Y."/>
            <person name="Mao J."/>
            <person name="Guo H."/>
            <person name="Dou H."/>
            <person name="Li T."/>
            <person name="Mu C."/>
            <person name="Jiang W."/>
            <person name="Fu Q."/>
            <person name="Fu X."/>
            <person name="Miao Y."/>
            <person name="Liu J."/>
            <person name="Yu Q."/>
            <person name="Li R."/>
            <person name="Liao H."/>
            <person name="Li X."/>
            <person name="Kong Y."/>
            <person name="Jiang Z."/>
            <person name="Chourrout D."/>
            <person name="Li R."/>
            <person name="Bao Z."/>
        </authorList>
    </citation>
    <scope>NUCLEOTIDE SEQUENCE [LARGE SCALE GENOMIC DNA]</scope>
    <source>
        <strain evidence="7 8">PY_sf001</strain>
    </source>
</reference>
<evidence type="ECO:0000256" key="2">
    <source>
        <dbReference type="ARBA" id="ARBA00022692"/>
    </source>
</evidence>
<keyword evidence="2 5" id="KW-0812">Transmembrane</keyword>
<gene>
    <name evidence="7" type="ORF">KP79_PYT18007</name>
</gene>
<feature type="transmembrane region" description="Helical" evidence="5">
    <location>
        <begin position="236"/>
        <end position="260"/>
    </location>
</feature>
<feature type="transmembrane region" description="Helical" evidence="5">
    <location>
        <begin position="70"/>
        <end position="94"/>
    </location>
</feature>
<dbReference type="InterPro" id="IPR000276">
    <property type="entry name" value="GPCR_Rhodpsn"/>
</dbReference>
<evidence type="ECO:0000313" key="8">
    <source>
        <dbReference type="Proteomes" id="UP000242188"/>
    </source>
</evidence>
<keyword evidence="8" id="KW-1185">Reference proteome</keyword>
<dbReference type="InterPro" id="IPR052954">
    <property type="entry name" value="GPCR-Ligand_Int"/>
</dbReference>
<dbReference type="GO" id="GO:0004930">
    <property type="term" value="F:G protein-coupled receptor activity"/>
    <property type="evidence" value="ECO:0007669"/>
    <property type="project" value="InterPro"/>
</dbReference>